<dbReference type="InterPro" id="IPR029058">
    <property type="entry name" value="AB_hydrolase_fold"/>
</dbReference>
<evidence type="ECO:0000256" key="10">
    <source>
        <dbReference type="ARBA" id="ARBA00047409"/>
    </source>
</evidence>
<sequence length="266" mass="28954">MRNFDYRHFIWMRPMPEMPPLSLFPRADGLSLAYRHSLGIGPTIIFLPGYMSDMDGGKAVALHQWALAQGRAMLRLDYSGNGASEGAFEDGTLASWRDDALLLMDRLTQGPVILVGSSMGGWLALLIALARPDRVVGLVGIAAAADFTDWGFDAGDHAILATEGRIVEDSPYGDRPTVTTRAFWESGQSLRLLNRPIAIDCPVRLLQGQDDPDVPWQTALTIAALARSSDVQTILIKDGDHRLSRDADIALLIRTVATLAESLSCP</sequence>
<dbReference type="GO" id="GO:0102390">
    <property type="term" value="F:mycophenolic acid acyl-glucuronide esterase activity"/>
    <property type="evidence" value="ECO:0007669"/>
    <property type="project" value="UniProtKB-EC"/>
</dbReference>
<dbReference type="EC" id="3.1.1.93" evidence="4"/>
<evidence type="ECO:0000256" key="7">
    <source>
        <dbReference type="ARBA" id="ARBA00042645"/>
    </source>
</evidence>
<comment type="caution">
    <text evidence="13">The sequence shown here is derived from an EMBL/GenBank/DDBJ whole genome shotgun (WGS) entry which is preliminary data.</text>
</comment>
<dbReference type="GO" id="GO:0008474">
    <property type="term" value="F:palmitoyl-(protein) hydrolase activity"/>
    <property type="evidence" value="ECO:0007669"/>
    <property type="project" value="UniProtKB-EC"/>
</dbReference>
<evidence type="ECO:0000256" key="3">
    <source>
        <dbReference type="ARBA" id="ARBA00022946"/>
    </source>
</evidence>
<feature type="domain" description="AB hydrolase-1" evidence="12">
    <location>
        <begin position="43"/>
        <end position="152"/>
    </location>
</feature>
<reference evidence="13 14" key="1">
    <citation type="submission" date="2020-08" db="EMBL/GenBank/DDBJ databases">
        <title>Genomic Encyclopedia of Type Strains, Phase IV (KMG-IV): sequencing the most valuable type-strain genomes for metagenomic binning, comparative biology and taxonomic classification.</title>
        <authorList>
            <person name="Goeker M."/>
        </authorList>
    </citation>
    <scope>NUCLEOTIDE SEQUENCE [LARGE SCALE GENOMIC DNA]</scope>
    <source>
        <strain evidence="13 14">DSM 29348</strain>
    </source>
</reference>
<protein>
    <recommendedName>
        <fullName evidence="5">Palmitoyl-protein thioesterase ABHD10, mitochondrial</fullName>
        <ecNumber evidence="4">3.1.1.93</ecNumber>
        <ecNumber evidence="1">3.1.2.22</ecNumber>
    </recommendedName>
    <alternativeName>
        <fullName evidence="7">Acyl-protein thioesterase ABHD10</fullName>
    </alternativeName>
    <alternativeName>
        <fullName evidence="8">Alpha/beta hydrolase domain-containing protein 10</fullName>
    </alternativeName>
    <alternativeName>
        <fullName evidence="6">Mycophenolic acid acyl-glucuronide esterase, mitochondrial</fullName>
    </alternativeName>
</protein>
<dbReference type="GO" id="GO:0004553">
    <property type="term" value="F:hydrolase activity, hydrolyzing O-glycosyl compounds"/>
    <property type="evidence" value="ECO:0007669"/>
    <property type="project" value="TreeGrafter"/>
</dbReference>
<evidence type="ECO:0000256" key="2">
    <source>
        <dbReference type="ARBA" id="ARBA00022801"/>
    </source>
</evidence>
<dbReference type="EC" id="3.1.2.22" evidence="1"/>
<dbReference type="AlphaFoldDB" id="A0A7W6DEC9"/>
<gene>
    <name evidence="13" type="ORF">GGR44_000803</name>
</gene>
<dbReference type="Gene3D" id="3.40.50.1820">
    <property type="entry name" value="alpha/beta hydrolase"/>
    <property type="match status" value="1"/>
</dbReference>
<comment type="function">
    <text evidence="9">Acts as an acyl-protein thioesterase that hydrolyzes fatty acids from acylated residues in proteins. Regulates the mitochondrial S-depalmitoylation of the nucleophilic active site residue of peroxiredoxin-5/PRDX5, a key antioxidant protein, therefore modulating mitochondrial antioxidant ability. Also catalyzes the deglucuronidation of mycophenolic acid acyl-glucuronide, an active metabolite of the immunosuppressant drug mycophenolate.</text>
</comment>
<dbReference type="InterPro" id="IPR052382">
    <property type="entry name" value="ABHD10_acyl-thioesterase"/>
</dbReference>
<organism evidence="13 14">
    <name type="scientific">Sphingobium fontiphilum</name>
    <dbReference type="NCBI Taxonomy" id="944425"/>
    <lineage>
        <taxon>Bacteria</taxon>
        <taxon>Pseudomonadati</taxon>
        <taxon>Pseudomonadota</taxon>
        <taxon>Alphaproteobacteria</taxon>
        <taxon>Sphingomonadales</taxon>
        <taxon>Sphingomonadaceae</taxon>
        <taxon>Sphingobium</taxon>
    </lineage>
</organism>
<keyword evidence="14" id="KW-1185">Reference proteome</keyword>
<evidence type="ECO:0000313" key="13">
    <source>
        <dbReference type="EMBL" id="MBB3981172.1"/>
    </source>
</evidence>
<evidence type="ECO:0000256" key="4">
    <source>
        <dbReference type="ARBA" id="ARBA00039132"/>
    </source>
</evidence>
<keyword evidence="2" id="KW-0378">Hydrolase</keyword>
<evidence type="ECO:0000256" key="5">
    <source>
        <dbReference type="ARBA" id="ARBA00039314"/>
    </source>
</evidence>
<dbReference type="PANTHER" id="PTHR16138:SF7">
    <property type="entry name" value="PALMITOYL-PROTEIN THIOESTERASE ABHD10, MITOCHONDRIAL"/>
    <property type="match status" value="1"/>
</dbReference>
<keyword evidence="3" id="KW-0809">Transit peptide</keyword>
<evidence type="ECO:0000256" key="1">
    <source>
        <dbReference type="ARBA" id="ARBA00012423"/>
    </source>
</evidence>
<evidence type="ECO:0000256" key="11">
    <source>
        <dbReference type="ARBA" id="ARBA00047972"/>
    </source>
</evidence>
<evidence type="ECO:0000256" key="6">
    <source>
        <dbReference type="ARBA" id="ARBA00041520"/>
    </source>
</evidence>
<name>A0A7W6DEC9_9SPHN</name>
<proteinExistence type="predicted"/>
<dbReference type="EMBL" id="JACIEB010000001">
    <property type="protein sequence ID" value="MBB3981172.1"/>
    <property type="molecule type" value="Genomic_DNA"/>
</dbReference>
<evidence type="ECO:0000256" key="8">
    <source>
        <dbReference type="ARBA" id="ARBA00042704"/>
    </source>
</evidence>
<dbReference type="Proteomes" id="UP000552757">
    <property type="component" value="Unassembled WGS sequence"/>
</dbReference>
<dbReference type="Pfam" id="PF00561">
    <property type="entry name" value="Abhydrolase_1"/>
    <property type="match status" value="1"/>
</dbReference>
<evidence type="ECO:0000313" key="14">
    <source>
        <dbReference type="Proteomes" id="UP000552757"/>
    </source>
</evidence>
<dbReference type="PANTHER" id="PTHR16138">
    <property type="entry name" value="MYCOPHENOLIC ACID ACYL-GLUCURONIDE ESTERASE, MITOCHONDRIAL"/>
    <property type="match status" value="1"/>
</dbReference>
<dbReference type="InterPro" id="IPR000073">
    <property type="entry name" value="AB_hydrolase_1"/>
</dbReference>
<dbReference type="SUPFAM" id="SSF53474">
    <property type="entry name" value="alpha/beta-Hydrolases"/>
    <property type="match status" value="1"/>
</dbReference>
<accession>A0A7W6DEC9</accession>
<comment type="catalytic activity">
    <reaction evidence="11">
        <text>mycophenolic acid O-acyl-beta-D-glucuronide + H2O = mycophenolate + D-glucuronate + H(+)</text>
        <dbReference type="Rhea" id="RHEA:34179"/>
        <dbReference type="ChEBI" id="CHEBI:15377"/>
        <dbReference type="ChEBI" id="CHEBI:15378"/>
        <dbReference type="ChEBI" id="CHEBI:58720"/>
        <dbReference type="ChEBI" id="CHEBI:62932"/>
        <dbReference type="ChEBI" id="CHEBI:66982"/>
        <dbReference type="EC" id="3.1.1.93"/>
    </reaction>
    <physiologicalReaction direction="left-to-right" evidence="11">
        <dbReference type="Rhea" id="RHEA:34180"/>
    </physiologicalReaction>
</comment>
<comment type="catalytic activity">
    <reaction evidence="10">
        <text>S-hexadecanoyl-L-cysteinyl-[protein] + H2O = L-cysteinyl-[protein] + hexadecanoate + H(+)</text>
        <dbReference type="Rhea" id="RHEA:19233"/>
        <dbReference type="Rhea" id="RHEA-COMP:10131"/>
        <dbReference type="Rhea" id="RHEA-COMP:11032"/>
        <dbReference type="ChEBI" id="CHEBI:7896"/>
        <dbReference type="ChEBI" id="CHEBI:15377"/>
        <dbReference type="ChEBI" id="CHEBI:15378"/>
        <dbReference type="ChEBI" id="CHEBI:29950"/>
        <dbReference type="ChEBI" id="CHEBI:74151"/>
        <dbReference type="EC" id="3.1.2.22"/>
    </reaction>
    <physiologicalReaction direction="left-to-right" evidence="10">
        <dbReference type="Rhea" id="RHEA:19234"/>
    </physiologicalReaction>
</comment>
<evidence type="ECO:0000256" key="9">
    <source>
        <dbReference type="ARBA" id="ARBA00046047"/>
    </source>
</evidence>
<evidence type="ECO:0000259" key="12">
    <source>
        <dbReference type="Pfam" id="PF00561"/>
    </source>
</evidence>